<evidence type="ECO:0000313" key="4">
    <source>
        <dbReference type="EMBL" id="MED6223385.1"/>
    </source>
</evidence>
<sequence length="335" mass="38136">MSRGQSVQRQMTSSICKTLTRPLHIFSSRRHPNSVGLLEPCLSRFPALVTLDISFCNLFQIPDAIGQLYCLESLNIGGNNIVTLPHCIKELPKLRQLHLEYCNHLKWLPSILLPIGSRSFRGLYGGLYVFNCPSLIDPENCGVTVFWWMRKLIQVNIQRSSPEYNIEAVIPGMNIPRWFDKQNRGDSVSVDPSPILDDNNWIGIACCVTFVVHDTPTNPAAPIYCGFRCNGRGGIPPVPIRFKKDLITTELDHMLLKFFSREAFMRDYINDFKRGESDFHGIGLALVTSTKYPEVVEVKSCGYRWVYKEDLEQFNPTMMSTANSSAQNQKHKFLE</sequence>
<feature type="domain" description="C-JID" evidence="3">
    <location>
        <begin position="170"/>
        <end position="312"/>
    </location>
</feature>
<keyword evidence="1" id="KW-0433">Leucine-rich repeat</keyword>
<reference evidence="4 5" key="1">
    <citation type="journal article" date="2023" name="Plants (Basel)">
        <title>Bridging the Gap: Combining Genomics and Transcriptomics Approaches to Understand Stylosanthes scabra, an Orphan Legume from the Brazilian Caatinga.</title>
        <authorList>
            <person name="Ferreira-Neto J.R.C."/>
            <person name="da Silva M.D."/>
            <person name="Binneck E."/>
            <person name="de Melo N.F."/>
            <person name="da Silva R.H."/>
            <person name="de Melo A.L.T.M."/>
            <person name="Pandolfi V."/>
            <person name="Bustamante F.O."/>
            <person name="Brasileiro-Vidal A.C."/>
            <person name="Benko-Iseppon A.M."/>
        </authorList>
    </citation>
    <scope>NUCLEOTIDE SEQUENCE [LARGE SCALE GENOMIC DNA]</scope>
    <source>
        <tissue evidence="4">Leaves</tissue>
    </source>
</reference>
<evidence type="ECO:0000256" key="1">
    <source>
        <dbReference type="ARBA" id="ARBA00022614"/>
    </source>
</evidence>
<dbReference type="Gene3D" id="3.80.10.10">
    <property type="entry name" value="Ribonuclease Inhibitor"/>
    <property type="match status" value="1"/>
</dbReference>
<dbReference type="PANTHER" id="PTHR16083">
    <property type="entry name" value="LEUCINE RICH REPEAT CONTAINING PROTEIN"/>
    <property type="match status" value="1"/>
</dbReference>
<evidence type="ECO:0000256" key="2">
    <source>
        <dbReference type="ARBA" id="ARBA00022737"/>
    </source>
</evidence>
<accession>A0ABU6ZN29</accession>
<dbReference type="Proteomes" id="UP001341840">
    <property type="component" value="Unassembled WGS sequence"/>
</dbReference>
<protein>
    <recommendedName>
        <fullName evidence="3">C-JID domain-containing protein</fullName>
    </recommendedName>
</protein>
<keyword evidence="2" id="KW-0677">Repeat</keyword>
<dbReference type="PANTHER" id="PTHR16083:SF83">
    <property type="entry name" value="LEUCINE-RICH REPEAT-CONTAINING PROTEIN 40"/>
    <property type="match status" value="1"/>
</dbReference>
<dbReference type="InterPro" id="IPR001611">
    <property type="entry name" value="Leu-rich_rpt"/>
</dbReference>
<name>A0ABU6ZN29_9FABA</name>
<gene>
    <name evidence="4" type="ORF">PIB30_073520</name>
</gene>
<dbReference type="SUPFAM" id="SSF52058">
    <property type="entry name" value="L domain-like"/>
    <property type="match status" value="1"/>
</dbReference>
<proteinExistence type="predicted"/>
<keyword evidence="5" id="KW-1185">Reference proteome</keyword>
<evidence type="ECO:0000259" key="3">
    <source>
        <dbReference type="Pfam" id="PF20160"/>
    </source>
</evidence>
<dbReference type="InterPro" id="IPR045344">
    <property type="entry name" value="C-JID"/>
</dbReference>
<evidence type="ECO:0000313" key="5">
    <source>
        <dbReference type="Proteomes" id="UP001341840"/>
    </source>
</evidence>
<dbReference type="Pfam" id="PF13855">
    <property type="entry name" value="LRR_8"/>
    <property type="match status" value="1"/>
</dbReference>
<dbReference type="InterPro" id="IPR032675">
    <property type="entry name" value="LRR_dom_sf"/>
</dbReference>
<dbReference type="Pfam" id="PF20160">
    <property type="entry name" value="C-JID"/>
    <property type="match status" value="1"/>
</dbReference>
<organism evidence="4 5">
    <name type="scientific">Stylosanthes scabra</name>
    <dbReference type="NCBI Taxonomy" id="79078"/>
    <lineage>
        <taxon>Eukaryota</taxon>
        <taxon>Viridiplantae</taxon>
        <taxon>Streptophyta</taxon>
        <taxon>Embryophyta</taxon>
        <taxon>Tracheophyta</taxon>
        <taxon>Spermatophyta</taxon>
        <taxon>Magnoliopsida</taxon>
        <taxon>eudicotyledons</taxon>
        <taxon>Gunneridae</taxon>
        <taxon>Pentapetalae</taxon>
        <taxon>rosids</taxon>
        <taxon>fabids</taxon>
        <taxon>Fabales</taxon>
        <taxon>Fabaceae</taxon>
        <taxon>Papilionoideae</taxon>
        <taxon>50 kb inversion clade</taxon>
        <taxon>dalbergioids sensu lato</taxon>
        <taxon>Dalbergieae</taxon>
        <taxon>Pterocarpus clade</taxon>
        <taxon>Stylosanthes</taxon>
    </lineage>
</organism>
<comment type="caution">
    <text evidence="4">The sequence shown here is derived from an EMBL/GenBank/DDBJ whole genome shotgun (WGS) entry which is preliminary data.</text>
</comment>
<dbReference type="EMBL" id="JASCZI010272754">
    <property type="protein sequence ID" value="MED6223385.1"/>
    <property type="molecule type" value="Genomic_DNA"/>
</dbReference>